<accession>A0A9X0UIV9</accession>
<dbReference type="RefSeq" id="WP_187026222.1">
    <property type="nucleotide sequence ID" value="NZ_JACRUP010000006.1"/>
</dbReference>
<dbReference type="Proteomes" id="UP000615796">
    <property type="component" value="Unassembled WGS sequence"/>
</dbReference>
<organism evidence="1 2">
    <name type="scientific">Vibrio metschnikovii</name>
    <dbReference type="NCBI Taxonomy" id="28172"/>
    <lineage>
        <taxon>Bacteria</taxon>
        <taxon>Pseudomonadati</taxon>
        <taxon>Pseudomonadota</taxon>
        <taxon>Gammaproteobacteria</taxon>
        <taxon>Vibrionales</taxon>
        <taxon>Vibrionaceae</taxon>
        <taxon>Vibrio</taxon>
    </lineage>
</organism>
<dbReference type="EMBL" id="JACRUP010000006">
    <property type="protein sequence ID" value="MBC5851419.1"/>
    <property type="molecule type" value="Genomic_DNA"/>
</dbReference>
<proteinExistence type="predicted"/>
<protein>
    <submittedName>
        <fullName evidence="1">Uncharacterized protein</fullName>
    </submittedName>
</protein>
<keyword evidence="2" id="KW-1185">Reference proteome</keyword>
<sequence length="65" mass="7648">MKKILSAIGKLNIFKKNESVHVFYLISNTNQEIWFTEEELREHIWRIGSGNLNVRKGKSRFNGQV</sequence>
<reference evidence="1" key="1">
    <citation type="submission" date="2020-08" db="EMBL/GenBank/DDBJ databases">
        <title>Genome Sequencing and Pan-Genome Analysis of Migratory bird Vibrio Strains, Inner Mongolia.</title>
        <authorList>
            <person name="Zheng L."/>
        </authorList>
    </citation>
    <scope>NUCLEOTIDE SEQUENCE</scope>
    <source>
        <strain evidence="1">M13F</strain>
    </source>
</reference>
<evidence type="ECO:0000313" key="2">
    <source>
        <dbReference type="Proteomes" id="UP000615796"/>
    </source>
</evidence>
<evidence type="ECO:0000313" key="1">
    <source>
        <dbReference type="EMBL" id="MBC5851419.1"/>
    </source>
</evidence>
<name>A0A9X0UIV9_VIBME</name>
<dbReference type="AlphaFoldDB" id="A0A9X0UIV9"/>
<gene>
    <name evidence="1" type="ORF">H8Q88_10795</name>
</gene>
<comment type="caution">
    <text evidence="1">The sequence shown here is derived from an EMBL/GenBank/DDBJ whole genome shotgun (WGS) entry which is preliminary data.</text>
</comment>